<dbReference type="PROSITE" id="PS50292">
    <property type="entry name" value="PEROXIDASE_3"/>
    <property type="match status" value="1"/>
</dbReference>
<dbReference type="OrthoDB" id="8549906at2"/>
<comment type="caution">
    <text evidence="5">The sequence shown here is derived from an EMBL/GenBank/DDBJ whole genome shotgun (WGS) entry which is preliminary data.</text>
</comment>
<dbReference type="Pfam" id="PF03098">
    <property type="entry name" value="An_peroxidase"/>
    <property type="match status" value="2"/>
</dbReference>
<dbReference type="SUPFAM" id="SSF51120">
    <property type="entry name" value="beta-Roll"/>
    <property type="match status" value="4"/>
</dbReference>
<name>A0A2P7NRA5_9PROT</name>
<dbReference type="InterPro" id="IPR037120">
    <property type="entry name" value="Haem_peroxidase_sf_animal"/>
</dbReference>
<feature type="region of interest" description="Disordered" evidence="4">
    <location>
        <begin position="19"/>
        <end position="43"/>
    </location>
</feature>
<dbReference type="GO" id="GO:0020037">
    <property type="term" value="F:heme binding"/>
    <property type="evidence" value="ECO:0007669"/>
    <property type="project" value="InterPro"/>
</dbReference>
<dbReference type="SUPFAM" id="SSF48113">
    <property type="entry name" value="Heme-dependent peroxidases"/>
    <property type="match status" value="1"/>
</dbReference>
<keyword evidence="2" id="KW-0964">Secreted</keyword>
<protein>
    <recommendedName>
        <fullName evidence="7">Ca2+-binding protein, RTX toxin-related</fullName>
    </recommendedName>
</protein>
<dbReference type="InterPro" id="IPR011049">
    <property type="entry name" value="Serralysin-like_metalloprot_C"/>
</dbReference>
<accession>A0A2P7NRA5</accession>
<dbReference type="Pfam" id="PF00353">
    <property type="entry name" value="HemolysinCabind"/>
    <property type="match status" value="6"/>
</dbReference>
<dbReference type="InterPro" id="IPR001343">
    <property type="entry name" value="Hemolysn_Ca-bd"/>
</dbReference>
<dbReference type="PANTHER" id="PTHR11475">
    <property type="entry name" value="OXIDASE/PEROXIDASE"/>
    <property type="match status" value="1"/>
</dbReference>
<dbReference type="GO" id="GO:0004601">
    <property type="term" value="F:peroxidase activity"/>
    <property type="evidence" value="ECO:0007669"/>
    <property type="project" value="InterPro"/>
</dbReference>
<dbReference type="PANTHER" id="PTHR11475:SF4">
    <property type="entry name" value="CHORION PEROXIDASE"/>
    <property type="match status" value="1"/>
</dbReference>
<feature type="compositionally biased region" description="Polar residues" evidence="4">
    <location>
        <begin position="736"/>
        <end position="746"/>
    </location>
</feature>
<dbReference type="Gene3D" id="1.10.640.10">
    <property type="entry name" value="Haem peroxidase domain superfamily, animal type"/>
    <property type="match status" value="1"/>
</dbReference>
<dbReference type="EMBL" id="PXXU01000084">
    <property type="protein sequence ID" value="PSJ16016.1"/>
    <property type="molecule type" value="Genomic_DNA"/>
</dbReference>
<dbReference type="GO" id="GO:0006979">
    <property type="term" value="P:response to oxidative stress"/>
    <property type="evidence" value="ECO:0007669"/>
    <property type="project" value="InterPro"/>
</dbReference>
<dbReference type="RefSeq" id="WP_106708236.1">
    <property type="nucleotide sequence ID" value="NZ_PXXU01000084.1"/>
</dbReference>
<evidence type="ECO:0000256" key="4">
    <source>
        <dbReference type="SAM" id="MobiDB-lite"/>
    </source>
</evidence>
<reference evidence="5 6" key="1">
    <citation type="submission" date="2018-03" db="EMBL/GenBank/DDBJ databases">
        <title>Draft genome of Nitrosomonas supralitoralis APG5.</title>
        <authorList>
            <person name="Urakawa H."/>
            <person name="Lopez J.V."/>
        </authorList>
    </citation>
    <scope>NUCLEOTIDE SEQUENCE [LARGE SCALE GENOMIC DNA]</scope>
    <source>
        <strain evidence="5 6">APG5</strain>
    </source>
</reference>
<dbReference type="CDD" id="cd09821">
    <property type="entry name" value="An_peroxidase_bacterial_2"/>
    <property type="match status" value="1"/>
</dbReference>
<dbReference type="Gene3D" id="2.150.10.10">
    <property type="entry name" value="Serralysin-like metalloprotease, C-terminal"/>
    <property type="match status" value="4"/>
</dbReference>
<keyword evidence="6" id="KW-1185">Reference proteome</keyword>
<comment type="subcellular location">
    <subcellularLocation>
        <location evidence="1">Secreted</location>
    </subcellularLocation>
</comment>
<evidence type="ECO:0008006" key="7">
    <source>
        <dbReference type="Google" id="ProtNLM"/>
    </source>
</evidence>
<feature type="region of interest" description="Disordered" evidence="4">
    <location>
        <begin position="721"/>
        <end position="746"/>
    </location>
</feature>
<dbReference type="InterPro" id="IPR019791">
    <property type="entry name" value="Haem_peroxidase_animal"/>
</dbReference>
<sequence length="1311" mass="136745">MKLNQTDIDFLLANLLQPTPANPQQMSGLRDPSGHNNNLLPGKGGYGAADEPFLIVTHQAPVVNAEPVPTGLPFGPPAKTPTAYNNTDSFVVDSRPREISNLVSNQTDFIPNTPTLTVAQPINPLPFSGWMTLFGQFFDHGLDLVHKGDPGIIYMPLLPSDSLYSTAPGANNFMIVPRANFTVDSAGHRVYTNTVSPFIDQSQTYGSHPGMTVFLQEYDTNGNATGRLVSGADGGMATWKDVKANALKMGITLTDHDVLNLPEVVLNADGTYAGPPGGATLSGGRIGHAFLDDIAHGASPGLGLTPDPDNIAGAPHPAGTYDDELLNAHFIGGDGRANENFGLTTVHSVFHGEHNRVLEDIKQLVHDRLVADPAFNGGKDFTGEQYFEAARLVTETQYQHMVFEEFARRISPDVAEFSKYNVNIDPQISVEFSQAVYRFGHSMLTENIDKINNQGQFSQTGLIQAFLNPLAYANGGDSEAFAASVATGMTRQVGNEIDEFVTDALRNNLIGLPLDLPAINIARGRDVGVPTLNSARTDLYSQTGDSALAPYTSWQDFGNNLLHPSSLKNFIMAYAGTHILSSADLALRDSTNPADQAVYAAALSVAADTMMANQDFMNNTSSAPAGADDFNSIDLWLGGLAEQKVDLGMLGSTFNFIFADQMVKLQDADRLYYLGRLEGTNLLSEIESQTFSDIIMRNTGATHLYAQAMVVPDAYVEMGGPNSTHQQGYSLRDDLQNPSNPLQSSDPRFGTGYHFNQATFTGTKFSEMIGGTDGADIIRGGLGNDTIYGGDGNDNIDGQGDNDFIYGGDGDDVITDSSGDDLIRGEGGNDIINAGVGIDTVFGGDGNDIIHGGNGADAIFGGDGDDQLFGDQDNDVIEGGSGNDTIDGGAGADKILGGDGNDIIMGGEGGDNLQGDGGDDLFIQSPGDIGFNHIIDGDGILAGRGGIDTVTYAAALAGINVNLGNSVVRLLPPTAPAPDVFRFIENLIGSSHNDILRDTSVIAVDNVIDGGPGADKMAAGLGNDTYLVDDVGDVVTEWTGQGIDTILTTLHSYTLPTGSGRAIENLTFNGVSGSFSGTGNNLANVITGSNDGDTLLGLAGNDTLIGLLGNDKLDGGLGSDTMIGGQGDDIYVVNSAGDVIIELANEGTDLVQSSVTFSLVTRPDVENLTLIGGANINGTGNGLNNVIIGNGGANKLTGKGGVDTLTGGAGADQFSYSAVSDSGVGAGLRDIIVDFLSGTDKINLHAIDANVGIGGNQDFVFIGTAAFSAAGQVRYAGGLLEANVGGANGNAADFQIELTGAPAFVATDLIA</sequence>
<evidence type="ECO:0000256" key="1">
    <source>
        <dbReference type="ARBA" id="ARBA00004613"/>
    </source>
</evidence>
<dbReference type="InterPro" id="IPR010255">
    <property type="entry name" value="Haem_peroxidase_sf"/>
</dbReference>
<dbReference type="Proteomes" id="UP000241912">
    <property type="component" value="Unassembled WGS sequence"/>
</dbReference>
<dbReference type="PRINTS" id="PR00313">
    <property type="entry name" value="CABNDNGRPT"/>
</dbReference>
<evidence type="ECO:0000313" key="6">
    <source>
        <dbReference type="Proteomes" id="UP000241912"/>
    </source>
</evidence>
<gene>
    <name evidence="5" type="ORF">C7H79_15860</name>
</gene>
<evidence type="ECO:0000313" key="5">
    <source>
        <dbReference type="EMBL" id="PSJ16016.1"/>
    </source>
</evidence>
<evidence type="ECO:0000256" key="3">
    <source>
        <dbReference type="ARBA" id="ARBA00023180"/>
    </source>
</evidence>
<organism evidence="5 6">
    <name type="scientific">Nitrosomonas supralitoralis</name>
    <dbReference type="NCBI Taxonomy" id="2116706"/>
    <lineage>
        <taxon>Bacteria</taxon>
        <taxon>Pseudomonadati</taxon>
        <taxon>Pseudomonadota</taxon>
        <taxon>Betaproteobacteria</taxon>
        <taxon>Nitrosomonadales</taxon>
        <taxon>Nitrosomonadaceae</taxon>
        <taxon>Nitrosomonas</taxon>
    </lineage>
</organism>
<evidence type="ECO:0000256" key="2">
    <source>
        <dbReference type="ARBA" id="ARBA00022525"/>
    </source>
</evidence>
<keyword evidence="3" id="KW-0325">Glycoprotein</keyword>
<proteinExistence type="predicted"/>
<dbReference type="GO" id="GO:0005509">
    <property type="term" value="F:calcium ion binding"/>
    <property type="evidence" value="ECO:0007669"/>
    <property type="project" value="InterPro"/>
</dbReference>
<dbReference type="InterPro" id="IPR018511">
    <property type="entry name" value="Hemolysin-typ_Ca-bd_CS"/>
</dbReference>
<dbReference type="GO" id="GO:0005576">
    <property type="term" value="C:extracellular region"/>
    <property type="evidence" value="ECO:0007669"/>
    <property type="project" value="UniProtKB-SubCell"/>
</dbReference>
<dbReference type="PROSITE" id="PS00330">
    <property type="entry name" value="HEMOLYSIN_CALCIUM"/>
    <property type="match status" value="4"/>
</dbReference>